<dbReference type="InterPro" id="IPR021150">
    <property type="entry name" value="Ubiq_cyt_c_chap"/>
</dbReference>
<sequence>MSLITRLFSSRPDPRLALRPLWHRTIEIAREPEWYRDCGVADTIEGRFDMVAAVLSLVMLRMEDDPELAPRTSLLAEFFVEDMDGQLRQAGIGDLFVGKHIGKLMSTLGGRIGAYRQGLREGHEELAAAAQRNLTLIEGGDPGLAAVRLEELHKRLASTDNAALLAGEIA</sequence>
<keyword evidence="4" id="KW-1185">Reference proteome</keyword>
<evidence type="ECO:0000313" key="4">
    <source>
        <dbReference type="Proteomes" id="UP000439780"/>
    </source>
</evidence>
<evidence type="ECO:0000259" key="2">
    <source>
        <dbReference type="Pfam" id="PF03981"/>
    </source>
</evidence>
<reference evidence="3 4" key="1">
    <citation type="submission" date="2019-12" db="EMBL/GenBank/DDBJ databases">
        <title>Genomic-based taxomic classification of the family Erythrobacteraceae.</title>
        <authorList>
            <person name="Xu L."/>
        </authorList>
    </citation>
    <scope>NUCLEOTIDE SEQUENCE [LARGE SCALE GENOMIC DNA]</scope>
    <source>
        <strain evidence="3 4">KEMB 9005-328</strain>
    </source>
</reference>
<evidence type="ECO:0000256" key="1">
    <source>
        <dbReference type="ARBA" id="ARBA00006436"/>
    </source>
</evidence>
<comment type="caution">
    <text evidence="3">The sequence shown here is derived from an EMBL/GenBank/DDBJ whole genome shotgun (WGS) entry which is preliminary data.</text>
</comment>
<dbReference type="EMBL" id="WTYA01000010">
    <property type="protein sequence ID" value="MXP29685.1"/>
    <property type="molecule type" value="Genomic_DNA"/>
</dbReference>
<accession>A0A845ALF3</accession>
<proteinExistence type="inferred from homology"/>
<organism evidence="3 4">
    <name type="scientific">Qipengyuania algicida</name>
    <dbReference type="NCBI Taxonomy" id="1836209"/>
    <lineage>
        <taxon>Bacteria</taxon>
        <taxon>Pseudomonadati</taxon>
        <taxon>Pseudomonadota</taxon>
        <taxon>Alphaproteobacteria</taxon>
        <taxon>Sphingomonadales</taxon>
        <taxon>Erythrobacteraceae</taxon>
        <taxon>Qipengyuania</taxon>
    </lineage>
</organism>
<dbReference type="Pfam" id="PF03981">
    <property type="entry name" value="Ubiq_cyt_C_chap"/>
    <property type="match status" value="1"/>
</dbReference>
<gene>
    <name evidence="3" type="ORF">GRI58_12760</name>
</gene>
<dbReference type="AlphaFoldDB" id="A0A845ALF3"/>
<evidence type="ECO:0000313" key="3">
    <source>
        <dbReference type="EMBL" id="MXP29685.1"/>
    </source>
</evidence>
<dbReference type="Proteomes" id="UP000439780">
    <property type="component" value="Unassembled WGS sequence"/>
</dbReference>
<protein>
    <recommendedName>
        <fullName evidence="2">Ubiquinol-cytochrome c chaperone domain-containing protein</fullName>
    </recommendedName>
</protein>
<comment type="similarity">
    <text evidence="1">Belongs to the UPF0174 family.</text>
</comment>
<feature type="domain" description="Ubiquinol-cytochrome c chaperone" evidence="2">
    <location>
        <begin position="36"/>
        <end position="135"/>
    </location>
</feature>
<name>A0A845ALF3_9SPHN</name>
<dbReference type="OrthoDB" id="7158889at2"/>